<comment type="caution">
    <text evidence="2">The sequence shown here is derived from an EMBL/GenBank/DDBJ whole genome shotgun (WGS) entry which is preliminary data.</text>
</comment>
<organism evidence="2 3">
    <name type="scientific">Peribacillus faecalis</name>
    <dbReference type="NCBI Taxonomy" id="2772559"/>
    <lineage>
        <taxon>Bacteria</taxon>
        <taxon>Bacillati</taxon>
        <taxon>Bacillota</taxon>
        <taxon>Bacilli</taxon>
        <taxon>Bacillales</taxon>
        <taxon>Bacillaceae</taxon>
        <taxon>Peribacillus</taxon>
    </lineage>
</organism>
<dbReference type="Proteomes" id="UP000602076">
    <property type="component" value="Unassembled WGS sequence"/>
</dbReference>
<evidence type="ECO:0000313" key="2">
    <source>
        <dbReference type="EMBL" id="MBD3108697.1"/>
    </source>
</evidence>
<accession>A0A927HBK8</accession>
<protein>
    <submittedName>
        <fullName evidence="2">(4Fe-4S)-binding protein</fullName>
    </submittedName>
</protein>
<evidence type="ECO:0000313" key="3">
    <source>
        <dbReference type="Proteomes" id="UP000602076"/>
    </source>
</evidence>
<dbReference type="Pfam" id="PF06902">
    <property type="entry name" value="Fer4_19"/>
    <property type="match status" value="1"/>
</dbReference>
<keyword evidence="3" id="KW-1185">Reference proteome</keyword>
<dbReference type="RefSeq" id="WP_190998234.1">
    <property type="nucleotide sequence ID" value="NZ_JACXSI010000022.1"/>
</dbReference>
<sequence>MTELQLLEAGYRKYSGEEIDVFYSKERCEHAGKCVKGSIEVFNPKRKPWVIADAEPADEVARIIETCPAGALKYIRKEER</sequence>
<dbReference type="AlphaFoldDB" id="A0A927HBK8"/>
<proteinExistence type="predicted"/>
<name>A0A927HBK8_9BACI</name>
<reference evidence="2" key="1">
    <citation type="submission" date="2020-09" db="EMBL/GenBank/DDBJ databases">
        <title>Bacillus faecalis sp. nov., a moderately halophilic bacterium isolated from cow faeces.</title>
        <authorList>
            <person name="Jiang L."/>
            <person name="Lee J."/>
        </authorList>
    </citation>
    <scope>NUCLEOTIDE SEQUENCE</scope>
    <source>
        <strain evidence="2">AGMB 02131</strain>
    </source>
</reference>
<gene>
    <name evidence="2" type="ORF">IEO70_09990</name>
</gene>
<dbReference type="EMBL" id="JACXSI010000022">
    <property type="protein sequence ID" value="MBD3108697.1"/>
    <property type="molecule type" value="Genomic_DNA"/>
</dbReference>
<dbReference type="InterPro" id="IPR010693">
    <property type="entry name" value="Divergent_4Fe-4S_mono-cluster"/>
</dbReference>
<evidence type="ECO:0000259" key="1">
    <source>
        <dbReference type="Pfam" id="PF06902"/>
    </source>
</evidence>
<feature type="domain" description="Divergent 4Fe-4S mono-cluster" evidence="1">
    <location>
        <begin position="14"/>
        <end position="77"/>
    </location>
</feature>